<feature type="region of interest" description="Disordered" evidence="1">
    <location>
        <begin position="32"/>
        <end position="57"/>
    </location>
</feature>
<reference evidence="3" key="1">
    <citation type="journal article" date="2019" name="Int. J. Syst. Evol. Microbiol.">
        <title>The Global Catalogue of Microorganisms (GCM) 10K type strain sequencing project: providing services to taxonomists for standard genome sequencing and annotation.</title>
        <authorList>
            <consortium name="The Broad Institute Genomics Platform"/>
            <consortium name="The Broad Institute Genome Sequencing Center for Infectious Disease"/>
            <person name="Wu L."/>
            <person name="Ma J."/>
        </authorList>
    </citation>
    <scope>NUCLEOTIDE SEQUENCE [LARGE SCALE GENOMIC DNA]</scope>
    <source>
        <strain evidence="3">PCU 347</strain>
    </source>
</reference>
<name>A0ABV8T630_9ACTN</name>
<dbReference type="Proteomes" id="UP001595824">
    <property type="component" value="Unassembled WGS sequence"/>
</dbReference>
<organism evidence="2 3">
    <name type="scientific">Streptomyces andamanensis</name>
    <dbReference type="NCBI Taxonomy" id="1565035"/>
    <lineage>
        <taxon>Bacteria</taxon>
        <taxon>Bacillati</taxon>
        <taxon>Actinomycetota</taxon>
        <taxon>Actinomycetes</taxon>
        <taxon>Kitasatosporales</taxon>
        <taxon>Streptomycetaceae</taxon>
        <taxon>Streptomyces</taxon>
    </lineage>
</organism>
<evidence type="ECO:0000313" key="3">
    <source>
        <dbReference type="Proteomes" id="UP001595824"/>
    </source>
</evidence>
<sequence length="57" mass="5559">MIVGIGPGLLTADSADDVIVINCSGTLVLPTGADLTAPHAGAPPSPPARAQTLPDGR</sequence>
<accession>A0ABV8T630</accession>
<evidence type="ECO:0000256" key="1">
    <source>
        <dbReference type="SAM" id="MobiDB-lite"/>
    </source>
</evidence>
<comment type="caution">
    <text evidence="2">The sequence shown here is derived from an EMBL/GenBank/DDBJ whole genome shotgun (WGS) entry which is preliminary data.</text>
</comment>
<keyword evidence="3" id="KW-1185">Reference proteome</keyword>
<evidence type="ECO:0000313" key="2">
    <source>
        <dbReference type="EMBL" id="MFC4326483.1"/>
    </source>
</evidence>
<dbReference type="RefSeq" id="WP_381736551.1">
    <property type="nucleotide sequence ID" value="NZ_JBHSDP010000003.1"/>
</dbReference>
<gene>
    <name evidence="2" type="ORF">ACFPC0_01275</name>
</gene>
<proteinExistence type="predicted"/>
<protein>
    <submittedName>
        <fullName evidence="2">Uncharacterized protein</fullName>
    </submittedName>
</protein>
<dbReference type="EMBL" id="JBHSDP010000003">
    <property type="protein sequence ID" value="MFC4326483.1"/>
    <property type="molecule type" value="Genomic_DNA"/>
</dbReference>